<dbReference type="EMBL" id="JANPWB010000005">
    <property type="protein sequence ID" value="KAJ1187541.1"/>
    <property type="molecule type" value="Genomic_DNA"/>
</dbReference>
<feature type="compositionally biased region" description="Low complexity" evidence="1">
    <location>
        <begin position="30"/>
        <end position="41"/>
    </location>
</feature>
<gene>
    <name evidence="2" type="ORF">NDU88_004316</name>
</gene>
<feature type="region of interest" description="Disordered" evidence="1">
    <location>
        <begin position="30"/>
        <end position="57"/>
    </location>
</feature>
<organism evidence="2 3">
    <name type="scientific">Pleurodeles waltl</name>
    <name type="common">Iberian ribbed newt</name>
    <dbReference type="NCBI Taxonomy" id="8319"/>
    <lineage>
        <taxon>Eukaryota</taxon>
        <taxon>Metazoa</taxon>
        <taxon>Chordata</taxon>
        <taxon>Craniata</taxon>
        <taxon>Vertebrata</taxon>
        <taxon>Euteleostomi</taxon>
        <taxon>Amphibia</taxon>
        <taxon>Batrachia</taxon>
        <taxon>Caudata</taxon>
        <taxon>Salamandroidea</taxon>
        <taxon>Salamandridae</taxon>
        <taxon>Pleurodelinae</taxon>
        <taxon>Pleurodeles</taxon>
    </lineage>
</organism>
<feature type="non-terminal residue" evidence="2">
    <location>
        <position position="1"/>
    </location>
</feature>
<evidence type="ECO:0000256" key="1">
    <source>
        <dbReference type="SAM" id="MobiDB-lite"/>
    </source>
</evidence>
<dbReference type="AlphaFoldDB" id="A0AAV7UGS3"/>
<name>A0AAV7UGS3_PLEWA</name>
<protein>
    <submittedName>
        <fullName evidence="2">Uncharacterized protein</fullName>
    </submittedName>
</protein>
<evidence type="ECO:0000313" key="2">
    <source>
        <dbReference type="EMBL" id="KAJ1187541.1"/>
    </source>
</evidence>
<comment type="caution">
    <text evidence="2">The sequence shown here is derived from an EMBL/GenBank/DDBJ whole genome shotgun (WGS) entry which is preliminary data.</text>
</comment>
<sequence length="57" mass="6048">RPKPMSGTEVVSLITGTLMSSDVELDLSLSQSSTQSLLETQASEQQQPHPAIAVPPE</sequence>
<proteinExistence type="predicted"/>
<dbReference type="Proteomes" id="UP001066276">
    <property type="component" value="Chromosome 3_1"/>
</dbReference>
<accession>A0AAV7UGS3</accession>
<reference evidence="2" key="1">
    <citation type="journal article" date="2022" name="bioRxiv">
        <title>Sequencing and chromosome-scale assembly of the giantPleurodeles waltlgenome.</title>
        <authorList>
            <person name="Brown T."/>
            <person name="Elewa A."/>
            <person name="Iarovenko S."/>
            <person name="Subramanian E."/>
            <person name="Araus A.J."/>
            <person name="Petzold A."/>
            <person name="Susuki M."/>
            <person name="Suzuki K.-i.T."/>
            <person name="Hayashi T."/>
            <person name="Toyoda A."/>
            <person name="Oliveira C."/>
            <person name="Osipova E."/>
            <person name="Leigh N.D."/>
            <person name="Simon A."/>
            <person name="Yun M.H."/>
        </authorList>
    </citation>
    <scope>NUCLEOTIDE SEQUENCE</scope>
    <source>
        <strain evidence="2">20211129_DDA</strain>
        <tissue evidence="2">Liver</tissue>
    </source>
</reference>
<feature type="non-terminal residue" evidence="2">
    <location>
        <position position="57"/>
    </location>
</feature>
<keyword evidence="3" id="KW-1185">Reference proteome</keyword>
<evidence type="ECO:0000313" key="3">
    <source>
        <dbReference type="Proteomes" id="UP001066276"/>
    </source>
</evidence>